<dbReference type="AlphaFoldDB" id="A0A951UWM8"/>
<keyword evidence="2" id="KW-1003">Cell membrane</keyword>
<sequence length="497" mass="57591">MNEISSIQLKNFLFFNLFIPASFFLFTIYFMPIEQVFQFDTSDEGIELIKASLHLQGFAMYADIWNDQPPLSTIILSFWLDLFGKSIFAARLLTLSFSTILVWSFCQILRIYLGNFPAIVGTLLLIISCNFLRLSISVMIGLPALALAMLSIYIFTLYKQKFSFLPIIISGSLLALSLQIKLFTAFLVPLIIFEFVQLKFTKYSQQQPKQNLFLDILLWVASVSFVFIIIGILCKSLNSEQLLQSHLETSVKTAFSKENSLKLTLLFFLQDFDYLLLAIPAIINIIKKRQWEKSLPIIWLSTVFILLINHRPVWYHHYLLISIPLTWLATYGITLSSDFFQQSNWYSHFKPNRLNKLTLSGFAAGSLIFSILVTPIKLGVIQLENHRYIEKSQDNIQLVNLVLEHKKSTKWFFTDCPIYAFYSGLRVPPEIAVLSHIRIESKTITRERLLSVFETYNPEQVLVCKSQTIHEYLNSYLDEHYLKIYQNHAGTHYLLKN</sequence>
<proteinExistence type="predicted"/>
<dbReference type="InterPro" id="IPR038731">
    <property type="entry name" value="RgtA/B/C-like"/>
</dbReference>
<keyword evidence="3" id="KW-0328">Glycosyltransferase</keyword>
<feature type="transmembrane region" description="Helical" evidence="8">
    <location>
        <begin position="111"/>
        <end position="132"/>
    </location>
</feature>
<name>A0A951UWM8_9CYAN</name>
<evidence type="ECO:0000259" key="9">
    <source>
        <dbReference type="Pfam" id="PF13231"/>
    </source>
</evidence>
<feature type="transmembrane region" description="Helical" evidence="8">
    <location>
        <begin position="88"/>
        <end position="105"/>
    </location>
</feature>
<keyword evidence="4" id="KW-0808">Transferase</keyword>
<organism evidence="10 11">
    <name type="scientific">Cyanomargarita calcarea GSE-NOS-MK-12-04C</name>
    <dbReference type="NCBI Taxonomy" id="2839659"/>
    <lineage>
        <taxon>Bacteria</taxon>
        <taxon>Bacillati</taxon>
        <taxon>Cyanobacteriota</taxon>
        <taxon>Cyanophyceae</taxon>
        <taxon>Nostocales</taxon>
        <taxon>Cyanomargaritaceae</taxon>
        <taxon>Cyanomargarita</taxon>
    </lineage>
</organism>
<feature type="transmembrane region" description="Helical" evidence="8">
    <location>
        <begin position="164"/>
        <end position="192"/>
    </location>
</feature>
<evidence type="ECO:0000256" key="7">
    <source>
        <dbReference type="ARBA" id="ARBA00023136"/>
    </source>
</evidence>
<comment type="subcellular location">
    <subcellularLocation>
        <location evidence="1">Cell membrane</location>
        <topology evidence="1">Multi-pass membrane protein</topology>
    </subcellularLocation>
</comment>
<feature type="transmembrane region" description="Helical" evidence="8">
    <location>
        <begin position="318"/>
        <end position="336"/>
    </location>
</feature>
<feature type="transmembrane region" description="Helical" evidence="8">
    <location>
        <begin position="212"/>
        <end position="233"/>
    </location>
</feature>
<dbReference type="GO" id="GO:0016763">
    <property type="term" value="F:pentosyltransferase activity"/>
    <property type="evidence" value="ECO:0007669"/>
    <property type="project" value="TreeGrafter"/>
</dbReference>
<gene>
    <name evidence="10" type="ORF">KME60_31355</name>
</gene>
<evidence type="ECO:0000313" key="11">
    <source>
        <dbReference type="Proteomes" id="UP000729701"/>
    </source>
</evidence>
<evidence type="ECO:0000256" key="2">
    <source>
        <dbReference type="ARBA" id="ARBA00022475"/>
    </source>
</evidence>
<dbReference type="PANTHER" id="PTHR33908">
    <property type="entry name" value="MANNOSYLTRANSFERASE YKCB-RELATED"/>
    <property type="match status" value="1"/>
</dbReference>
<evidence type="ECO:0000313" key="10">
    <source>
        <dbReference type="EMBL" id="MBW4671801.1"/>
    </source>
</evidence>
<dbReference type="PANTHER" id="PTHR33908:SF11">
    <property type="entry name" value="MEMBRANE PROTEIN"/>
    <property type="match status" value="1"/>
</dbReference>
<dbReference type="GO" id="GO:0009103">
    <property type="term" value="P:lipopolysaccharide biosynthetic process"/>
    <property type="evidence" value="ECO:0007669"/>
    <property type="project" value="UniProtKB-ARBA"/>
</dbReference>
<comment type="caution">
    <text evidence="10">The sequence shown here is derived from an EMBL/GenBank/DDBJ whole genome shotgun (WGS) entry which is preliminary data.</text>
</comment>
<dbReference type="Proteomes" id="UP000729701">
    <property type="component" value="Unassembled WGS sequence"/>
</dbReference>
<evidence type="ECO:0000256" key="1">
    <source>
        <dbReference type="ARBA" id="ARBA00004651"/>
    </source>
</evidence>
<feature type="transmembrane region" description="Helical" evidence="8">
    <location>
        <begin position="139"/>
        <end position="158"/>
    </location>
</feature>
<keyword evidence="6 8" id="KW-1133">Transmembrane helix</keyword>
<evidence type="ECO:0000256" key="5">
    <source>
        <dbReference type="ARBA" id="ARBA00022692"/>
    </source>
</evidence>
<evidence type="ECO:0000256" key="4">
    <source>
        <dbReference type="ARBA" id="ARBA00022679"/>
    </source>
</evidence>
<feature type="transmembrane region" description="Helical" evidence="8">
    <location>
        <begin position="12"/>
        <end position="31"/>
    </location>
</feature>
<dbReference type="InterPro" id="IPR050297">
    <property type="entry name" value="LipidA_mod_glycosyltrf_83"/>
</dbReference>
<evidence type="ECO:0000256" key="8">
    <source>
        <dbReference type="SAM" id="Phobius"/>
    </source>
</evidence>
<feature type="domain" description="Glycosyltransferase RgtA/B/C/D-like" evidence="9">
    <location>
        <begin position="67"/>
        <end position="213"/>
    </location>
</feature>
<reference evidence="10" key="2">
    <citation type="journal article" date="2022" name="Microbiol. Resour. Announc.">
        <title>Metagenome Sequencing to Explore Phylogenomics of Terrestrial Cyanobacteria.</title>
        <authorList>
            <person name="Ward R.D."/>
            <person name="Stajich J.E."/>
            <person name="Johansen J.R."/>
            <person name="Huntemann M."/>
            <person name="Clum A."/>
            <person name="Foster B."/>
            <person name="Foster B."/>
            <person name="Roux S."/>
            <person name="Palaniappan K."/>
            <person name="Varghese N."/>
            <person name="Mukherjee S."/>
            <person name="Reddy T.B.K."/>
            <person name="Daum C."/>
            <person name="Copeland A."/>
            <person name="Chen I.A."/>
            <person name="Ivanova N.N."/>
            <person name="Kyrpides N.C."/>
            <person name="Shapiro N."/>
            <person name="Eloe-Fadrosh E.A."/>
            <person name="Pietrasiak N."/>
        </authorList>
    </citation>
    <scope>NUCLEOTIDE SEQUENCE</scope>
    <source>
        <strain evidence="10">GSE-NOS-MK-12-04C</strain>
    </source>
</reference>
<dbReference type="EMBL" id="JAHHGZ010000054">
    <property type="protein sequence ID" value="MBW4671801.1"/>
    <property type="molecule type" value="Genomic_DNA"/>
</dbReference>
<accession>A0A951UWM8</accession>
<dbReference type="Pfam" id="PF13231">
    <property type="entry name" value="PMT_2"/>
    <property type="match status" value="1"/>
</dbReference>
<keyword evidence="5 8" id="KW-0812">Transmembrane</keyword>
<dbReference type="GO" id="GO:0005886">
    <property type="term" value="C:plasma membrane"/>
    <property type="evidence" value="ECO:0007669"/>
    <property type="project" value="UniProtKB-SubCell"/>
</dbReference>
<feature type="transmembrane region" description="Helical" evidence="8">
    <location>
        <begin position="357"/>
        <end position="376"/>
    </location>
</feature>
<protein>
    <submittedName>
        <fullName evidence="10">Glycosyltransferase family 39 protein</fullName>
    </submittedName>
</protein>
<keyword evidence="7 8" id="KW-0472">Membrane</keyword>
<evidence type="ECO:0000256" key="6">
    <source>
        <dbReference type="ARBA" id="ARBA00022989"/>
    </source>
</evidence>
<evidence type="ECO:0000256" key="3">
    <source>
        <dbReference type="ARBA" id="ARBA00022676"/>
    </source>
</evidence>
<reference evidence="10" key="1">
    <citation type="submission" date="2021-05" db="EMBL/GenBank/DDBJ databases">
        <authorList>
            <person name="Pietrasiak N."/>
            <person name="Ward R."/>
            <person name="Stajich J.E."/>
            <person name="Kurbessoian T."/>
        </authorList>
    </citation>
    <scope>NUCLEOTIDE SEQUENCE</scope>
    <source>
        <strain evidence="10">GSE-NOS-MK-12-04C</strain>
    </source>
</reference>